<dbReference type="SMART" id="SM00987">
    <property type="entry name" value="UreE_C"/>
    <property type="match status" value="1"/>
</dbReference>
<dbReference type="InterPro" id="IPR036895">
    <property type="entry name" value="Uracil-DNA_glycosylase-like_sf"/>
</dbReference>
<proteinExistence type="predicted"/>
<dbReference type="EMBL" id="PTIY01000019">
    <property type="protein sequence ID" value="PPK65738.1"/>
    <property type="molecule type" value="Genomic_DNA"/>
</dbReference>
<sequence>MPIREQLMRAHRAALSDCKKCPEMIGPVVSGSPVLSKILLIGQAPGDKEGGFGKPFAWTAGKTMFKWFERIGLDEETFRQRVYMAAVCRCFPGKNPKGGDRVPSPAEIGNCAGWLQAEVDLLKPELILPVGKLAISQLMPVKKLNDVIGKLHPVTFHGHRTEAIPLPHPSGASTWHRTEAGLALLESALTILQQHPSWQHICQISANAAGLSSSRP</sequence>
<dbReference type="GO" id="GO:0051539">
    <property type="term" value="F:4 iron, 4 sulfur cluster binding"/>
    <property type="evidence" value="ECO:0007669"/>
    <property type="project" value="UniProtKB-KW"/>
</dbReference>
<dbReference type="Pfam" id="PF03167">
    <property type="entry name" value="UDG"/>
    <property type="match status" value="1"/>
</dbReference>
<evidence type="ECO:0000313" key="9">
    <source>
        <dbReference type="EMBL" id="PPK65738.1"/>
    </source>
</evidence>
<evidence type="ECO:0000256" key="4">
    <source>
        <dbReference type="ARBA" id="ARBA00022801"/>
    </source>
</evidence>
<dbReference type="GO" id="GO:0097506">
    <property type="term" value="F:deaminated base DNA N-glycosylase activity"/>
    <property type="evidence" value="ECO:0007669"/>
    <property type="project" value="UniProtKB-ARBA"/>
</dbReference>
<dbReference type="CDD" id="cd10033">
    <property type="entry name" value="UDG_like"/>
    <property type="match status" value="1"/>
</dbReference>
<evidence type="ECO:0000259" key="8">
    <source>
        <dbReference type="SMART" id="SM00986"/>
    </source>
</evidence>
<keyword evidence="1" id="KW-0004">4Fe-4S</keyword>
<keyword evidence="4" id="KW-0378">Hydrolase</keyword>
<gene>
    <name evidence="9" type="ORF">B0F88_11940</name>
</gene>
<evidence type="ECO:0000256" key="5">
    <source>
        <dbReference type="ARBA" id="ARBA00023004"/>
    </source>
</evidence>
<dbReference type="Proteomes" id="UP000238071">
    <property type="component" value="Unassembled WGS sequence"/>
</dbReference>
<keyword evidence="10" id="KW-1185">Reference proteome</keyword>
<reference evidence="9 10" key="1">
    <citation type="submission" date="2018-02" db="EMBL/GenBank/DDBJ databases">
        <title>Subsurface microbial communities from deep shales in Ohio and West Virginia, USA.</title>
        <authorList>
            <person name="Wrighton K."/>
        </authorList>
    </citation>
    <scope>NUCLEOTIDE SEQUENCE [LARGE SCALE GENOMIC DNA]</scope>
    <source>
        <strain evidence="9 10">OWC-G53F</strain>
    </source>
</reference>
<dbReference type="RefSeq" id="WP_258076711.1">
    <property type="nucleotide sequence ID" value="NZ_PTIY01000019.1"/>
</dbReference>
<keyword evidence="6" id="KW-0411">Iron-sulfur</keyword>
<evidence type="ECO:0000313" key="10">
    <source>
        <dbReference type="Proteomes" id="UP000238071"/>
    </source>
</evidence>
<feature type="domain" description="Uracil-DNA glycosylase-like" evidence="8">
    <location>
        <begin position="28"/>
        <end position="185"/>
    </location>
</feature>
<keyword evidence="5" id="KW-0408">Iron</keyword>
<dbReference type="Gene3D" id="3.40.470.10">
    <property type="entry name" value="Uracil-DNA glycosylase-like domain"/>
    <property type="match status" value="1"/>
</dbReference>
<organism evidence="9 10">
    <name type="scientific">Methylobacter tundripaludum</name>
    <dbReference type="NCBI Taxonomy" id="173365"/>
    <lineage>
        <taxon>Bacteria</taxon>
        <taxon>Pseudomonadati</taxon>
        <taxon>Pseudomonadota</taxon>
        <taxon>Gammaproteobacteria</taxon>
        <taxon>Methylococcales</taxon>
        <taxon>Methylococcaceae</taxon>
        <taxon>Methylobacter</taxon>
    </lineage>
</organism>
<dbReference type="PANTHER" id="PTHR33693:SF1">
    <property type="entry name" value="TYPE-4 URACIL-DNA GLYCOSYLASE"/>
    <property type="match status" value="1"/>
</dbReference>
<dbReference type="GO" id="GO:0046872">
    <property type="term" value="F:metal ion binding"/>
    <property type="evidence" value="ECO:0007669"/>
    <property type="project" value="UniProtKB-KW"/>
</dbReference>
<accession>A0A2S6GKH0</accession>
<evidence type="ECO:0000256" key="1">
    <source>
        <dbReference type="ARBA" id="ARBA00022485"/>
    </source>
</evidence>
<keyword evidence="3" id="KW-0227">DNA damage</keyword>
<evidence type="ECO:0000256" key="7">
    <source>
        <dbReference type="ARBA" id="ARBA00023204"/>
    </source>
</evidence>
<evidence type="ECO:0000256" key="6">
    <source>
        <dbReference type="ARBA" id="ARBA00023014"/>
    </source>
</evidence>
<dbReference type="PANTHER" id="PTHR33693">
    <property type="entry name" value="TYPE-5 URACIL-DNA GLYCOSYLASE"/>
    <property type="match status" value="1"/>
</dbReference>
<dbReference type="SMART" id="SM00986">
    <property type="entry name" value="UDG"/>
    <property type="match status" value="1"/>
</dbReference>
<evidence type="ECO:0000256" key="2">
    <source>
        <dbReference type="ARBA" id="ARBA00022723"/>
    </source>
</evidence>
<comment type="caution">
    <text evidence="9">The sequence shown here is derived from an EMBL/GenBank/DDBJ whole genome shotgun (WGS) entry which is preliminary data.</text>
</comment>
<dbReference type="AlphaFoldDB" id="A0A2S6GKH0"/>
<name>A0A2S6GKH0_9GAMM</name>
<dbReference type="GO" id="GO:0006281">
    <property type="term" value="P:DNA repair"/>
    <property type="evidence" value="ECO:0007669"/>
    <property type="project" value="UniProtKB-KW"/>
</dbReference>
<protein>
    <submittedName>
        <fullName evidence="9">Uracil-DNA glycosylase</fullName>
    </submittedName>
</protein>
<dbReference type="InterPro" id="IPR051536">
    <property type="entry name" value="UDG_Type-4/5"/>
</dbReference>
<dbReference type="InterPro" id="IPR005122">
    <property type="entry name" value="Uracil-DNA_glycosylase-like"/>
</dbReference>
<keyword evidence="2" id="KW-0479">Metal-binding</keyword>
<evidence type="ECO:0000256" key="3">
    <source>
        <dbReference type="ARBA" id="ARBA00022763"/>
    </source>
</evidence>
<keyword evidence="7" id="KW-0234">DNA repair</keyword>
<dbReference type="SUPFAM" id="SSF52141">
    <property type="entry name" value="Uracil-DNA glycosylase-like"/>
    <property type="match status" value="1"/>
</dbReference>